<evidence type="ECO:0000256" key="1">
    <source>
        <dbReference type="SAM" id="MobiDB-lite"/>
    </source>
</evidence>
<dbReference type="Proteomes" id="UP001184230">
    <property type="component" value="Unassembled WGS sequence"/>
</dbReference>
<protein>
    <submittedName>
        <fullName evidence="2">General stress protein YciG</fullName>
    </submittedName>
</protein>
<dbReference type="EMBL" id="JAVDRF010000004">
    <property type="protein sequence ID" value="MDR6536575.1"/>
    <property type="molecule type" value="Genomic_DNA"/>
</dbReference>
<proteinExistence type="predicted"/>
<accession>A0ABU1NDN6</accession>
<sequence length="77" mass="8269">MSDSNDVFDSPPRRGRGFAGMDPARRRDIAREGGRAAHEKGTAHEYTPAEARAAGVKSRTLRLRRMATDAAAGQDGS</sequence>
<name>A0ABU1NDN6_9BURK</name>
<evidence type="ECO:0000313" key="3">
    <source>
        <dbReference type="Proteomes" id="UP001184230"/>
    </source>
</evidence>
<gene>
    <name evidence="2" type="ORF">J2739_002348</name>
</gene>
<dbReference type="RefSeq" id="WP_405053872.1">
    <property type="nucleotide sequence ID" value="NZ_JAVDRF010000004.1"/>
</dbReference>
<reference evidence="2 3" key="1">
    <citation type="submission" date="2023-07" db="EMBL/GenBank/DDBJ databases">
        <title>Sorghum-associated microbial communities from plants grown in Nebraska, USA.</title>
        <authorList>
            <person name="Schachtman D."/>
        </authorList>
    </citation>
    <scope>NUCLEOTIDE SEQUENCE [LARGE SCALE GENOMIC DNA]</scope>
    <source>
        <strain evidence="2 3">DS1781</strain>
    </source>
</reference>
<comment type="caution">
    <text evidence="2">The sequence shown here is derived from an EMBL/GenBank/DDBJ whole genome shotgun (WGS) entry which is preliminary data.</text>
</comment>
<keyword evidence="3" id="KW-1185">Reference proteome</keyword>
<feature type="compositionally biased region" description="Basic and acidic residues" evidence="1">
    <location>
        <begin position="23"/>
        <end position="43"/>
    </location>
</feature>
<feature type="region of interest" description="Disordered" evidence="1">
    <location>
        <begin position="1"/>
        <end position="60"/>
    </location>
</feature>
<evidence type="ECO:0000313" key="2">
    <source>
        <dbReference type="EMBL" id="MDR6536575.1"/>
    </source>
</evidence>
<organism evidence="2 3">
    <name type="scientific">Variovorax soli</name>
    <dbReference type="NCBI Taxonomy" id="376815"/>
    <lineage>
        <taxon>Bacteria</taxon>
        <taxon>Pseudomonadati</taxon>
        <taxon>Pseudomonadota</taxon>
        <taxon>Betaproteobacteria</taxon>
        <taxon>Burkholderiales</taxon>
        <taxon>Comamonadaceae</taxon>
        <taxon>Variovorax</taxon>
    </lineage>
</organism>